<keyword evidence="1" id="KW-0812">Transmembrane</keyword>
<organism evidence="2 3">
    <name type="scientific">Symbiodinium necroappetens</name>
    <dbReference type="NCBI Taxonomy" id="1628268"/>
    <lineage>
        <taxon>Eukaryota</taxon>
        <taxon>Sar</taxon>
        <taxon>Alveolata</taxon>
        <taxon>Dinophyceae</taxon>
        <taxon>Suessiales</taxon>
        <taxon>Symbiodiniaceae</taxon>
        <taxon>Symbiodinium</taxon>
    </lineage>
</organism>
<reference evidence="2" key="1">
    <citation type="submission" date="2021-02" db="EMBL/GenBank/DDBJ databases">
        <authorList>
            <person name="Dougan E. K."/>
            <person name="Rhodes N."/>
            <person name="Thang M."/>
            <person name="Chan C."/>
        </authorList>
    </citation>
    <scope>NUCLEOTIDE SEQUENCE</scope>
</reference>
<dbReference type="AlphaFoldDB" id="A0A812W5R1"/>
<proteinExistence type="predicted"/>
<dbReference type="OrthoDB" id="431012at2759"/>
<accession>A0A812W5R1</accession>
<sequence>MEQARGNDSIWWTACLLYANACLVPLGPALSFVGLLVFFAQGFFLPLTFLTLDVTFQVFNVLLLSGMVGTNSMNLEALQRLAELSGFGLASARVAFPGHISQSATDCVVSFPGKYSDLWDKAVSSVTQQDTFSLACVFLTDTASGLGRHAINPNTPGNCWCRQIYGPAPAATYLSVVQVSADESQNRDQTLTFKRADAEAMGQRLLIKQHQEDIEWEQELAEALQDAEVRCAENQYRAPWGCQWFEEWKQNVDRAAELHQTLHVFYFEDSKGKGKLPWELLANERARHDARKNSGLGASQTAEVAYLDKIGLSYVEHDIMEFAAFLSSRTAAAGS</sequence>
<gene>
    <name evidence="2" type="ORF">SNEC2469_LOCUS18753</name>
</gene>
<keyword evidence="1" id="KW-0472">Membrane</keyword>
<evidence type="ECO:0000313" key="3">
    <source>
        <dbReference type="Proteomes" id="UP000601435"/>
    </source>
</evidence>
<evidence type="ECO:0000313" key="2">
    <source>
        <dbReference type="EMBL" id="CAE7660401.1"/>
    </source>
</evidence>
<comment type="caution">
    <text evidence="2">The sequence shown here is derived from an EMBL/GenBank/DDBJ whole genome shotgun (WGS) entry which is preliminary data.</text>
</comment>
<protein>
    <submittedName>
        <fullName evidence="2">Uncharacterized protein</fullName>
    </submittedName>
</protein>
<feature type="transmembrane region" description="Helical" evidence="1">
    <location>
        <begin position="12"/>
        <end position="37"/>
    </location>
</feature>
<name>A0A812W5R1_9DINO</name>
<keyword evidence="1" id="KW-1133">Transmembrane helix</keyword>
<dbReference type="EMBL" id="CAJNJA010031754">
    <property type="protein sequence ID" value="CAE7660401.1"/>
    <property type="molecule type" value="Genomic_DNA"/>
</dbReference>
<evidence type="ECO:0000256" key="1">
    <source>
        <dbReference type="SAM" id="Phobius"/>
    </source>
</evidence>
<dbReference type="Proteomes" id="UP000601435">
    <property type="component" value="Unassembled WGS sequence"/>
</dbReference>
<keyword evidence="3" id="KW-1185">Reference proteome</keyword>